<dbReference type="EMBL" id="MN056359">
    <property type="protein sequence ID" value="QGW48652.1"/>
    <property type="molecule type" value="Genomic_DNA"/>
</dbReference>
<name>A0A650GAB0_RAPSA</name>
<keyword evidence="2" id="KW-0496">Mitochondrion</keyword>
<reference evidence="2" key="1">
    <citation type="submission" date="2019-06" db="EMBL/GenBank/DDBJ databases">
        <title>Complete mitochondrial genome sequencing of NWB CMS and Normal type.</title>
        <authorList>
            <person name="Zhang L."/>
            <person name="Wang Q."/>
            <person name="Wang Y."/>
        </authorList>
    </citation>
    <scope>NUCLEOTIDE SEQUENCE</scope>
    <source>
        <strain evidence="2">YB-A</strain>
        <strain evidence="3">YB-B</strain>
    </source>
</reference>
<evidence type="ECO:0000313" key="3">
    <source>
        <dbReference type="EMBL" id="QGW48652.1"/>
    </source>
</evidence>
<dbReference type="EMBL" id="MN056360">
    <property type="protein sequence ID" value="QGW48333.1"/>
    <property type="molecule type" value="Genomic_DNA"/>
</dbReference>
<sequence length="83" mass="9295">MARIRERLFFLFLLLVFFLNGSIALPRAGMLHTLPQKGTTFFPRKMPMPTSGPSKRHNDVPIPATVVYGSKRLVPSGANPLHH</sequence>
<geneLocation type="mitochondrion" evidence="2"/>
<keyword evidence="1" id="KW-0732">Signal</keyword>
<feature type="chain" id="PRO_5036376738" evidence="1">
    <location>
        <begin position="25"/>
        <end position="83"/>
    </location>
</feature>
<protein>
    <submittedName>
        <fullName evidence="2">Uncharacterized protein</fullName>
    </submittedName>
</protein>
<evidence type="ECO:0000256" key="1">
    <source>
        <dbReference type="SAM" id="SignalP"/>
    </source>
</evidence>
<evidence type="ECO:0000313" key="2">
    <source>
        <dbReference type="EMBL" id="QGW48333.1"/>
    </source>
</evidence>
<dbReference type="AlphaFoldDB" id="A0A650GAB0"/>
<feature type="signal peptide" evidence="1">
    <location>
        <begin position="1"/>
        <end position="24"/>
    </location>
</feature>
<proteinExistence type="predicted"/>
<gene>
    <name evidence="2" type="primary">orf83d</name>
</gene>
<accession>A0A650GAB0</accession>
<organism evidence="2">
    <name type="scientific">Raphanus sativus</name>
    <name type="common">Radish</name>
    <name type="synonym">Raphanus raphanistrum var. sativus</name>
    <dbReference type="NCBI Taxonomy" id="3726"/>
    <lineage>
        <taxon>Eukaryota</taxon>
        <taxon>Viridiplantae</taxon>
        <taxon>Streptophyta</taxon>
        <taxon>Embryophyta</taxon>
        <taxon>Tracheophyta</taxon>
        <taxon>Spermatophyta</taxon>
        <taxon>Magnoliopsida</taxon>
        <taxon>eudicotyledons</taxon>
        <taxon>Gunneridae</taxon>
        <taxon>Pentapetalae</taxon>
        <taxon>rosids</taxon>
        <taxon>malvids</taxon>
        <taxon>Brassicales</taxon>
        <taxon>Brassicaceae</taxon>
        <taxon>Brassiceae</taxon>
        <taxon>Raphanus</taxon>
    </lineage>
</organism>